<accession>T1JHS2</accession>
<reference evidence="1" key="2">
    <citation type="submission" date="2015-02" db="UniProtKB">
        <authorList>
            <consortium name="EnsemblMetazoa"/>
        </authorList>
    </citation>
    <scope>IDENTIFICATION</scope>
</reference>
<protein>
    <submittedName>
        <fullName evidence="1">Uncharacterized protein</fullName>
    </submittedName>
</protein>
<organism evidence="1 2">
    <name type="scientific">Strigamia maritima</name>
    <name type="common">European centipede</name>
    <name type="synonym">Geophilus maritimus</name>
    <dbReference type="NCBI Taxonomy" id="126957"/>
    <lineage>
        <taxon>Eukaryota</taxon>
        <taxon>Metazoa</taxon>
        <taxon>Ecdysozoa</taxon>
        <taxon>Arthropoda</taxon>
        <taxon>Myriapoda</taxon>
        <taxon>Chilopoda</taxon>
        <taxon>Pleurostigmophora</taxon>
        <taxon>Geophilomorpha</taxon>
        <taxon>Linotaeniidae</taxon>
        <taxon>Strigamia</taxon>
    </lineage>
</organism>
<dbReference type="EMBL" id="AFFK01020258">
    <property type="status" value="NOT_ANNOTATED_CDS"/>
    <property type="molecule type" value="Genomic_DNA"/>
</dbReference>
<dbReference type="Proteomes" id="UP000014500">
    <property type="component" value="Unassembled WGS sequence"/>
</dbReference>
<evidence type="ECO:0000313" key="1">
    <source>
        <dbReference type="EnsemblMetazoa" id="SMAR013403-PA"/>
    </source>
</evidence>
<dbReference type="AlphaFoldDB" id="T1JHS2"/>
<dbReference type="HOGENOM" id="CLU_2500768_0_0_1"/>
<dbReference type="EnsemblMetazoa" id="SMAR013403-RA">
    <property type="protein sequence ID" value="SMAR013403-PA"/>
    <property type="gene ID" value="SMAR013403"/>
</dbReference>
<proteinExistence type="predicted"/>
<name>T1JHS2_STRMM</name>
<evidence type="ECO:0000313" key="2">
    <source>
        <dbReference type="Proteomes" id="UP000014500"/>
    </source>
</evidence>
<sequence length="86" mass="10418">MQVQMDNDDDKTVFSVEAALDQKMYVWADKYQPRKPRYYNRVHIPDLIDKSIPPSYKLFLFLNAIERTQHRNRGQQQRPQWPHLTT</sequence>
<reference evidence="2" key="1">
    <citation type="submission" date="2011-05" db="EMBL/GenBank/DDBJ databases">
        <authorList>
            <person name="Richards S.R."/>
            <person name="Qu J."/>
            <person name="Jiang H."/>
            <person name="Jhangiani S.N."/>
            <person name="Agravi P."/>
            <person name="Goodspeed R."/>
            <person name="Gross S."/>
            <person name="Mandapat C."/>
            <person name="Jackson L."/>
            <person name="Mathew T."/>
            <person name="Pu L."/>
            <person name="Thornton R."/>
            <person name="Saada N."/>
            <person name="Wilczek-Boney K.B."/>
            <person name="Lee S."/>
            <person name="Kovar C."/>
            <person name="Wu Y."/>
            <person name="Scherer S.E."/>
            <person name="Worley K.C."/>
            <person name="Muzny D.M."/>
            <person name="Gibbs R."/>
        </authorList>
    </citation>
    <scope>NUCLEOTIDE SEQUENCE</scope>
    <source>
        <strain evidence="2">Brora</strain>
    </source>
</reference>
<keyword evidence="2" id="KW-1185">Reference proteome</keyword>